<proteinExistence type="predicted"/>
<feature type="non-terminal residue" evidence="2">
    <location>
        <position position="170"/>
    </location>
</feature>
<evidence type="ECO:0000256" key="1">
    <source>
        <dbReference type="SAM" id="MobiDB-lite"/>
    </source>
</evidence>
<evidence type="ECO:0000313" key="3">
    <source>
        <dbReference type="Proteomes" id="UP001189429"/>
    </source>
</evidence>
<gene>
    <name evidence="2" type="ORF">PCOR1329_LOCUS23478</name>
</gene>
<reference evidence="2" key="1">
    <citation type="submission" date="2023-10" db="EMBL/GenBank/DDBJ databases">
        <authorList>
            <person name="Chen Y."/>
            <person name="Shah S."/>
            <person name="Dougan E. K."/>
            <person name="Thang M."/>
            <person name="Chan C."/>
        </authorList>
    </citation>
    <scope>NUCLEOTIDE SEQUENCE [LARGE SCALE GENOMIC DNA]</scope>
</reference>
<keyword evidence="3" id="KW-1185">Reference proteome</keyword>
<organism evidence="2 3">
    <name type="scientific">Prorocentrum cordatum</name>
    <dbReference type="NCBI Taxonomy" id="2364126"/>
    <lineage>
        <taxon>Eukaryota</taxon>
        <taxon>Sar</taxon>
        <taxon>Alveolata</taxon>
        <taxon>Dinophyceae</taxon>
        <taxon>Prorocentrales</taxon>
        <taxon>Prorocentraceae</taxon>
        <taxon>Prorocentrum</taxon>
    </lineage>
</organism>
<comment type="caution">
    <text evidence="2">The sequence shown here is derived from an EMBL/GenBank/DDBJ whole genome shotgun (WGS) entry which is preliminary data.</text>
</comment>
<evidence type="ECO:0000313" key="2">
    <source>
        <dbReference type="EMBL" id="CAK0822445.1"/>
    </source>
</evidence>
<protein>
    <recommendedName>
        <fullName evidence="4">Protein CASP</fullName>
    </recommendedName>
</protein>
<feature type="region of interest" description="Disordered" evidence="1">
    <location>
        <begin position="1"/>
        <end position="23"/>
    </location>
</feature>
<dbReference type="Proteomes" id="UP001189429">
    <property type="component" value="Unassembled WGS sequence"/>
</dbReference>
<sequence length="170" mass="18291">MASRPGAESFKSPSAGRLGFEAANSPTIPWPAARLEVPAPPPECTDGGEKAALHGRIEALELRCVALQKKLNARPITSQGVLPENQDPLKLGGALPPLPTPAQAVSSRRELASALRGAVEQRMRRFTEGLLRHDKWLWVFYGHLLVLYVLCSSCLANSSESVNSPAEGME</sequence>
<dbReference type="EMBL" id="CAUYUJ010007958">
    <property type="protein sequence ID" value="CAK0822445.1"/>
    <property type="molecule type" value="Genomic_DNA"/>
</dbReference>
<evidence type="ECO:0008006" key="4">
    <source>
        <dbReference type="Google" id="ProtNLM"/>
    </source>
</evidence>
<accession>A0ABN9RUN3</accession>
<name>A0ABN9RUN3_9DINO</name>